<dbReference type="WBParaSite" id="TCLT_0000493401-mRNA-1">
    <property type="protein sequence ID" value="TCLT_0000493401-mRNA-1"/>
    <property type="gene ID" value="TCLT_0000493401"/>
</dbReference>
<dbReference type="PANTHER" id="PTHR16238:SF7">
    <property type="entry name" value="GEM-ASSOCIATED PROTEIN 8"/>
    <property type="match status" value="1"/>
</dbReference>
<proteinExistence type="predicted"/>
<accession>A0A0N5CX31</accession>
<dbReference type="PANTHER" id="PTHR16238">
    <property type="entry name" value="GEM-ASSOCIATED PROTEIN 8"/>
    <property type="match status" value="1"/>
</dbReference>
<name>A0A0N5CX31_THECL</name>
<sequence length="240" mass="27741">MLSDVDFWLIYYQRYERFWKYQSAAVRWLEVHQVARNRVSIKPSGVSVNSVDVDGSSSNECSKVQGKECLGTIPIPWNFQASFHSYVSGRHTVWIGNRGLKMIDSNSGSVWDVEQTVPLSNADEDIGMSEEMASFFRKTIEHRKQRDADRNMETRKRNGDWLDTEEYVMADKIGIYGYGWRSLNQPDGPAEKQKKLHTMRKLYGSNAEKISAMEAHLDLRFEQNYSQSGALLWPNIPLKF</sequence>
<dbReference type="GO" id="GO:0032797">
    <property type="term" value="C:SMN complex"/>
    <property type="evidence" value="ECO:0007669"/>
    <property type="project" value="InterPro"/>
</dbReference>
<reference evidence="1 2" key="2">
    <citation type="submission" date="2018-11" db="EMBL/GenBank/DDBJ databases">
        <authorList>
            <consortium name="Pathogen Informatics"/>
        </authorList>
    </citation>
    <scope>NUCLEOTIDE SEQUENCE [LARGE SCALE GENOMIC DNA]</scope>
</reference>
<organism evidence="3">
    <name type="scientific">Thelazia callipaeda</name>
    <name type="common">Oriental eyeworm</name>
    <name type="synonym">Parasitic nematode</name>
    <dbReference type="NCBI Taxonomy" id="103827"/>
    <lineage>
        <taxon>Eukaryota</taxon>
        <taxon>Metazoa</taxon>
        <taxon>Ecdysozoa</taxon>
        <taxon>Nematoda</taxon>
        <taxon>Chromadorea</taxon>
        <taxon>Rhabditida</taxon>
        <taxon>Spirurina</taxon>
        <taxon>Spiruromorpha</taxon>
        <taxon>Thelazioidea</taxon>
        <taxon>Thelaziidae</taxon>
        <taxon>Thelazia</taxon>
    </lineage>
</organism>
<evidence type="ECO:0000313" key="3">
    <source>
        <dbReference type="WBParaSite" id="TCLT_0000493401-mRNA-1"/>
    </source>
</evidence>
<dbReference type="AlphaFoldDB" id="A0A0N5CX31"/>
<evidence type="ECO:0000313" key="2">
    <source>
        <dbReference type="Proteomes" id="UP000276776"/>
    </source>
</evidence>
<reference evidence="3" key="1">
    <citation type="submission" date="2017-02" db="UniProtKB">
        <authorList>
            <consortium name="WormBaseParasite"/>
        </authorList>
    </citation>
    <scope>IDENTIFICATION</scope>
</reference>
<protein>
    <submittedName>
        <fullName evidence="3">DRY_EERY domain-containing protein</fullName>
    </submittedName>
</protein>
<dbReference type="Pfam" id="PF15348">
    <property type="entry name" value="GEMIN8"/>
    <property type="match status" value="1"/>
</dbReference>
<dbReference type="STRING" id="103827.A0A0N5CX31"/>
<evidence type="ECO:0000313" key="1">
    <source>
        <dbReference type="EMBL" id="VDN02106.1"/>
    </source>
</evidence>
<dbReference type="Proteomes" id="UP000276776">
    <property type="component" value="Unassembled WGS sequence"/>
</dbReference>
<dbReference type="OrthoDB" id="5989213at2759"/>
<dbReference type="EMBL" id="UYYF01004311">
    <property type="protein sequence ID" value="VDN02106.1"/>
    <property type="molecule type" value="Genomic_DNA"/>
</dbReference>
<dbReference type="InterPro" id="IPR034754">
    <property type="entry name" value="GEMIN8"/>
</dbReference>
<dbReference type="GO" id="GO:0000387">
    <property type="term" value="P:spliceosomal snRNP assembly"/>
    <property type="evidence" value="ECO:0007669"/>
    <property type="project" value="InterPro"/>
</dbReference>
<gene>
    <name evidence="1" type="ORF">TCLT_LOCUS4923</name>
</gene>
<keyword evidence="2" id="KW-1185">Reference proteome</keyword>